<dbReference type="InterPro" id="IPR004692">
    <property type="entry name" value="SecG"/>
</dbReference>
<proteinExistence type="inferred from homology"/>
<dbReference type="EMBL" id="DXEZ01000060">
    <property type="protein sequence ID" value="HIX53804.1"/>
    <property type="molecule type" value="Genomic_DNA"/>
</dbReference>
<dbReference type="Pfam" id="PF03840">
    <property type="entry name" value="SecG"/>
    <property type="match status" value="1"/>
</dbReference>
<dbReference type="GO" id="GO:0015450">
    <property type="term" value="F:protein-transporting ATPase activity"/>
    <property type="evidence" value="ECO:0007669"/>
    <property type="project" value="UniProtKB-UniRule"/>
</dbReference>
<comment type="caution">
    <text evidence="12">The sequence shown here is derived from an EMBL/GenBank/DDBJ whole genome shotgun (WGS) entry which is preliminary data.</text>
</comment>
<evidence type="ECO:0000313" key="12">
    <source>
        <dbReference type="EMBL" id="HIX53804.1"/>
    </source>
</evidence>
<keyword evidence="6 10" id="KW-0653">Protein transport</keyword>
<comment type="function">
    <text evidence="10">Involved in protein export. Participates in an early event of protein translocation.</text>
</comment>
<evidence type="ECO:0000256" key="4">
    <source>
        <dbReference type="ARBA" id="ARBA00022475"/>
    </source>
</evidence>
<comment type="subcellular location">
    <subcellularLocation>
        <location evidence="1 10">Cell membrane</location>
        <topology evidence="1 10">Multi-pass membrane protein</topology>
    </subcellularLocation>
</comment>
<keyword evidence="5 10" id="KW-0812">Transmembrane</keyword>
<evidence type="ECO:0000256" key="8">
    <source>
        <dbReference type="ARBA" id="ARBA00023010"/>
    </source>
</evidence>
<evidence type="ECO:0000256" key="1">
    <source>
        <dbReference type="ARBA" id="ARBA00004651"/>
    </source>
</evidence>
<dbReference type="AlphaFoldDB" id="A0A9D1W6Z2"/>
<keyword evidence="3 10" id="KW-0813">Transport</keyword>
<dbReference type="GO" id="GO:0005886">
    <property type="term" value="C:plasma membrane"/>
    <property type="evidence" value="ECO:0007669"/>
    <property type="project" value="UniProtKB-SubCell"/>
</dbReference>
<dbReference type="Proteomes" id="UP000824156">
    <property type="component" value="Unassembled WGS sequence"/>
</dbReference>
<evidence type="ECO:0000256" key="7">
    <source>
        <dbReference type="ARBA" id="ARBA00022989"/>
    </source>
</evidence>
<feature type="transmembrane region" description="Helical" evidence="10">
    <location>
        <begin position="55"/>
        <end position="72"/>
    </location>
</feature>
<dbReference type="PANTHER" id="PTHR34182:SF1">
    <property type="entry name" value="PROTEIN-EXPORT MEMBRANE PROTEIN SECG"/>
    <property type="match status" value="1"/>
</dbReference>
<accession>A0A9D1W6Z2</accession>
<evidence type="ECO:0000256" key="2">
    <source>
        <dbReference type="ARBA" id="ARBA00008445"/>
    </source>
</evidence>
<evidence type="ECO:0000313" key="13">
    <source>
        <dbReference type="Proteomes" id="UP000824156"/>
    </source>
</evidence>
<reference evidence="12" key="1">
    <citation type="journal article" date="2021" name="PeerJ">
        <title>Extensive microbial diversity within the chicken gut microbiome revealed by metagenomics and culture.</title>
        <authorList>
            <person name="Gilroy R."/>
            <person name="Ravi A."/>
            <person name="Getino M."/>
            <person name="Pursley I."/>
            <person name="Horton D.L."/>
            <person name="Alikhan N.F."/>
            <person name="Baker D."/>
            <person name="Gharbi K."/>
            <person name="Hall N."/>
            <person name="Watson M."/>
            <person name="Adriaenssens E.M."/>
            <person name="Foster-Nyarko E."/>
            <person name="Jarju S."/>
            <person name="Secka A."/>
            <person name="Antonio M."/>
            <person name="Oren A."/>
            <person name="Chaudhuri R.R."/>
            <person name="La Ragione R."/>
            <person name="Hildebrand F."/>
            <person name="Pallen M.J."/>
        </authorList>
    </citation>
    <scope>NUCLEOTIDE SEQUENCE</scope>
    <source>
        <strain evidence="12">1719</strain>
    </source>
</reference>
<evidence type="ECO:0000256" key="10">
    <source>
        <dbReference type="RuleBase" id="RU365087"/>
    </source>
</evidence>
<comment type="caution">
    <text evidence="10">Lacks conserved residue(s) required for the propagation of feature annotation.</text>
</comment>
<evidence type="ECO:0000256" key="9">
    <source>
        <dbReference type="ARBA" id="ARBA00023136"/>
    </source>
</evidence>
<gene>
    <name evidence="12" type="primary">secG</name>
    <name evidence="12" type="ORF">H9853_02160</name>
</gene>
<organism evidence="12 13">
    <name type="scientific">Candidatus Sphingobacterium stercoripullorum</name>
    <dbReference type="NCBI Taxonomy" id="2838759"/>
    <lineage>
        <taxon>Bacteria</taxon>
        <taxon>Pseudomonadati</taxon>
        <taxon>Bacteroidota</taxon>
        <taxon>Sphingobacteriia</taxon>
        <taxon>Sphingobacteriales</taxon>
        <taxon>Sphingobacteriaceae</taxon>
        <taxon>Sphingobacterium</taxon>
    </lineage>
</organism>
<comment type="similarity">
    <text evidence="2 10">Belongs to the SecG family.</text>
</comment>
<dbReference type="NCBIfam" id="TIGR00810">
    <property type="entry name" value="secG"/>
    <property type="match status" value="1"/>
</dbReference>
<sequence length="125" mass="13153">MTTLFIILIVLASALLTFLVLIQNPKGGGLSSGFSGGTNLMGVQRTSDFLEKGTWYLILALIVFCMAINITGPTGSSSQRGLGDQIDAPLQQNNPMLNLSPDADGATGEQQEGAPIQSVPEEDNE</sequence>
<protein>
    <recommendedName>
        <fullName evidence="10">Protein-export membrane protein SecG</fullName>
    </recommendedName>
</protein>
<dbReference type="GO" id="GO:0065002">
    <property type="term" value="P:intracellular protein transmembrane transport"/>
    <property type="evidence" value="ECO:0007669"/>
    <property type="project" value="TreeGrafter"/>
</dbReference>
<evidence type="ECO:0000256" key="11">
    <source>
        <dbReference type="SAM" id="MobiDB-lite"/>
    </source>
</evidence>
<dbReference type="GO" id="GO:0043952">
    <property type="term" value="P:protein transport by the Sec complex"/>
    <property type="evidence" value="ECO:0007669"/>
    <property type="project" value="TreeGrafter"/>
</dbReference>
<reference evidence="12" key="2">
    <citation type="submission" date="2021-04" db="EMBL/GenBank/DDBJ databases">
        <authorList>
            <person name="Gilroy R."/>
        </authorList>
    </citation>
    <scope>NUCLEOTIDE SEQUENCE</scope>
    <source>
        <strain evidence="12">1719</strain>
    </source>
</reference>
<dbReference type="GO" id="GO:0009306">
    <property type="term" value="P:protein secretion"/>
    <property type="evidence" value="ECO:0007669"/>
    <property type="project" value="UniProtKB-UniRule"/>
</dbReference>
<name>A0A9D1W6Z2_9SPHI</name>
<keyword evidence="9 10" id="KW-0472">Membrane</keyword>
<evidence type="ECO:0000256" key="6">
    <source>
        <dbReference type="ARBA" id="ARBA00022927"/>
    </source>
</evidence>
<dbReference type="PANTHER" id="PTHR34182">
    <property type="entry name" value="PROTEIN-EXPORT MEMBRANE PROTEIN SECG"/>
    <property type="match status" value="1"/>
</dbReference>
<evidence type="ECO:0000256" key="5">
    <source>
        <dbReference type="ARBA" id="ARBA00022692"/>
    </source>
</evidence>
<keyword evidence="4 10" id="KW-1003">Cell membrane</keyword>
<keyword evidence="8 10" id="KW-0811">Translocation</keyword>
<feature type="region of interest" description="Disordered" evidence="11">
    <location>
        <begin position="75"/>
        <end position="125"/>
    </location>
</feature>
<evidence type="ECO:0000256" key="3">
    <source>
        <dbReference type="ARBA" id="ARBA00022448"/>
    </source>
</evidence>
<keyword evidence="7 10" id="KW-1133">Transmembrane helix</keyword>